<dbReference type="InterPro" id="IPR036965">
    <property type="entry name" value="Terpene_synth_N_sf"/>
</dbReference>
<dbReference type="Gene3D" id="1.50.10.130">
    <property type="entry name" value="Terpene synthase, N-terminal domain"/>
    <property type="match status" value="1"/>
</dbReference>
<dbReference type="SUPFAM" id="SSF48576">
    <property type="entry name" value="Terpenoid synthases"/>
    <property type="match status" value="1"/>
</dbReference>
<organism evidence="8 9">
    <name type="scientific">Canavalia gladiata</name>
    <name type="common">Sword bean</name>
    <name type="synonym">Dolichos gladiatus</name>
    <dbReference type="NCBI Taxonomy" id="3824"/>
    <lineage>
        <taxon>Eukaryota</taxon>
        <taxon>Viridiplantae</taxon>
        <taxon>Streptophyta</taxon>
        <taxon>Embryophyta</taxon>
        <taxon>Tracheophyta</taxon>
        <taxon>Spermatophyta</taxon>
        <taxon>Magnoliopsida</taxon>
        <taxon>eudicotyledons</taxon>
        <taxon>Gunneridae</taxon>
        <taxon>Pentapetalae</taxon>
        <taxon>rosids</taxon>
        <taxon>fabids</taxon>
        <taxon>Fabales</taxon>
        <taxon>Fabaceae</taxon>
        <taxon>Papilionoideae</taxon>
        <taxon>50 kb inversion clade</taxon>
        <taxon>NPAAA clade</taxon>
        <taxon>indigoferoid/millettioid clade</taxon>
        <taxon>Phaseoleae</taxon>
        <taxon>Canavalia</taxon>
    </lineage>
</organism>
<evidence type="ECO:0000256" key="5">
    <source>
        <dbReference type="SAM" id="Coils"/>
    </source>
</evidence>
<dbReference type="InterPro" id="IPR008930">
    <property type="entry name" value="Terpenoid_cyclase/PrenylTrfase"/>
</dbReference>
<dbReference type="Pfam" id="PF03936">
    <property type="entry name" value="Terpene_synth_C"/>
    <property type="match status" value="1"/>
</dbReference>
<evidence type="ECO:0000259" key="7">
    <source>
        <dbReference type="Pfam" id="PF03936"/>
    </source>
</evidence>
<evidence type="ECO:0000313" key="9">
    <source>
        <dbReference type="Proteomes" id="UP001367508"/>
    </source>
</evidence>
<evidence type="ECO:0000313" key="8">
    <source>
        <dbReference type="EMBL" id="KAK7327930.1"/>
    </source>
</evidence>
<dbReference type="InterPro" id="IPR050148">
    <property type="entry name" value="Terpene_synthase-like"/>
</dbReference>
<dbReference type="InterPro" id="IPR005630">
    <property type="entry name" value="Terpene_synthase_metal-bd"/>
</dbReference>
<dbReference type="PANTHER" id="PTHR31739">
    <property type="entry name" value="ENT-COPALYL DIPHOSPHATE SYNTHASE, CHLOROPLASTIC"/>
    <property type="match status" value="1"/>
</dbReference>
<dbReference type="EMBL" id="JAYMYQ010000005">
    <property type="protein sequence ID" value="KAK7327930.1"/>
    <property type="molecule type" value="Genomic_DNA"/>
</dbReference>
<dbReference type="SFLD" id="SFLDG01014">
    <property type="entry name" value="Terpene_Cyclase_Like_1_N-term"/>
    <property type="match status" value="1"/>
</dbReference>
<feature type="coiled-coil region" evidence="5">
    <location>
        <begin position="648"/>
        <end position="675"/>
    </location>
</feature>
<dbReference type="FunFam" id="1.50.10.130:FF:000002">
    <property type="entry name" value="Ent-copalyl diphosphate synthase, chloroplastic"/>
    <property type="match status" value="1"/>
</dbReference>
<feature type="domain" description="Terpene synthase N-terminal" evidence="6">
    <location>
        <begin position="206"/>
        <end position="391"/>
    </location>
</feature>
<keyword evidence="4" id="KW-0456">Lyase</keyword>
<evidence type="ECO:0000256" key="3">
    <source>
        <dbReference type="ARBA" id="ARBA00022842"/>
    </source>
</evidence>
<dbReference type="Gene3D" id="1.10.600.10">
    <property type="entry name" value="Farnesyl Diphosphate Synthase"/>
    <property type="match status" value="1"/>
</dbReference>
<feature type="domain" description="Terpene synthase metal-binding" evidence="7">
    <location>
        <begin position="472"/>
        <end position="706"/>
    </location>
</feature>
<evidence type="ECO:0000256" key="2">
    <source>
        <dbReference type="ARBA" id="ARBA00022723"/>
    </source>
</evidence>
<dbReference type="FunFam" id="1.10.600.10:FF:000036">
    <property type="entry name" value="cis-abienol synthase, chloroplastic"/>
    <property type="match status" value="1"/>
</dbReference>
<evidence type="ECO:0000256" key="1">
    <source>
        <dbReference type="ARBA" id="ARBA00001946"/>
    </source>
</evidence>
<keyword evidence="2" id="KW-0479">Metal-binding</keyword>
<dbReference type="PANTHER" id="PTHR31739:SF25">
    <property type="entry name" value="(E,E)-GERANYLLINALOOL SYNTHASE"/>
    <property type="match status" value="1"/>
</dbReference>
<dbReference type="SUPFAM" id="SSF48239">
    <property type="entry name" value="Terpenoid cyclases/Protein prenyltransferases"/>
    <property type="match status" value="2"/>
</dbReference>
<evidence type="ECO:0000256" key="4">
    <source>
        <dbReference type="ARBA" id="ARBA00023239"/>
    </source>
</evidence>
<reference evidence="8 9" key="1">
    <citation type="submission" date="2024-01" db="EMBL/GenBank/DDBJ databases">
        <title>The genomes of 5 underutilized Papilionoideae crops provide insights into root nodulation and disease resistanc.</title>
        <authorList>
            <person name="Jiang F."/>
        </authorList>
    </citation>
    <scope>NUCLEOTIDE SEQUENCE [LARGE SCALE GENOMIC DNA]</scope>
    <source>
        <strain evidence="8">LVBAO_FW01</strain>
        <tissue evidence="8">Leaves</tissue>
    </source>
</reference>
<dbReference type="Gene3D" id="1.50.10.160">
    <property type="match status" value="1"/>
</dbReference>
<dbReference type="Pfam" id="PF01397">
    <property type="entry name" value="Terpene_synth"/>
    <property type="match status" value="1"/>
</dbReference>
<keyword evidence="3" id="KW-0460">Magnesium</keyword>
<comment type="caution">
    <text evidence="8">The sequence shown here is derived from an EMBL/GenBank/DDBJ whole genome shotgun (WGS) entry which is preliminary data.</text>
</comment>
<evidence type="ECO:0000259" key="6">
    <source>
        <dbReference type="Pfam" id="PF01397"/>
    </source>
</evidence>
<accession>A0AAN9L1U2</accession>
<name>A0AAN9L1U2_CANGL</name>
<keyword evidence="5" id="KW-0175">Coiled coil</keyword>
<comment type="cofactor">
    <cofactor evidence="1">
        <name>Mg(2+)</name>
        <dbReference type="ChEBI" id="CHEBI:18420"/>
    </cofactor>
</comment>
<proteinExistence type="predicted"/>
<dbReference type="AlphaFoldDB" id="A0AAN9L1U2"/>
<dbReference type="GO" id="GO:0016102">
    <property type="term" value="P:diterpenoid biosynthetic process"/>
    <property type="evidence" value="ECO:0007669"/>
    <property type="project" value="TreeGrafter"/>
</dbReference>
<dbReference type="Proteomes" id="UP001367508">
    <property type="component" value="Unassembled WGS sequence"/>
</dbReference>
<dbReference type="InterPro" id="IPR001906">
    <property type="entry name" value="Terpene_synth_N"/>
</dbReference>
<protein>
    <submittedName>
        <fullName evidence="8">Uncharacterized protein</fullName>
    </submittedName>
</protein>
<sequence>METPLSSIQSRVEKIKRKLFSSNIDLYSFVYPSAYDTAWLAIIPDSQYPSQPMFKNYLDWLLKNQKPEGYWGESDTFGKPTIESLPATLVSMVALKKWNTGKLMIEKGRSFIRGNAEKLLNEVKDGWPRWFLIVLPAMIEFADTMGLNVEFSEPSREIISYIFGCRKTLLNKVEVEEDLHYYPLLLSCLEALPSSYVSEEDICKKLSNDGSLFQSPSATAKAFMAFGKKECLMYLQSLAQRCPNGVPQAYPMDDDLIKLCIVNHLERLGLGEYFTREIQEFLAQVYRNYNKVQNSSVKAPSMTALQLHKNSLAFRLLRTHGYRVSPLSFCWFLHDDEIRGQVEKEYEHFSSALFHIFRASNLMFYGEYELEEAKTFSRKLLEKIVSAGNEDRRQMEHELNLPWFARLDHLEHRRWIEEKEANALWKGKASYNRASYLCNDELLQLATQNFELKQSIYKNELKELKRWTDDYGMSNMGFGREKTTYCYFAVAAATSSLLPHDSYIRMLVAKSGIIITVADDFFDMIGSINELEILSDAVRRWDFRGLSGPSKVICDALDNLVSEVTSKYLQQEGMYDISSNLKDLWYETFLSWLVEAKWSRNRHTPSIDSYLKTGMISIATHNIVLTASCFLKPSLPVKKLRPIQYEPITQLLMVISRLLNDVESYQREKEDGKVNSVLVNLIENPELDIEDSIASLREIIEKKKKEFLEHVLIDGLCDLPKPCKQLHLACLKVFQMFFNSRNIFDSDTELVEDINKAIYLPLTKTRSHISPHPSPKRIHTTTKLQFSLSFKQHNSRKNFTAHQVCAPTLRNGYGMSFMAPKIGLGFI</sequence>
<gene>
    <name evidence="8" type="ORF">VNO77_22023</name>
</gene>
<dbReference type="GO" id="GO:0010333">
    <property type="term" value="F:terpene synthase activity"/>
    <property type="evidence" value="ECO:0007669"/>
    <property type="project" value="InterPro"/>
</dbReference>
<dbReference type="GO" id="GO:0000287">
    <property type="term" value="F:magnesium ion binding"/>
    <property type="evidence" value="ECO:0007669"/>
    <property type="project" value="InterPro"/>
</dbReference>
<keyword evidence="9" id="KW-1185">Reference proteome</keyword>
<dbReference type="InterPro" id="IPR008949">
    <property type="entry name" value="Isoprenoid_synthase_dom_sf"/>
</dbReference>